<accession>A0A0G1KMU5</accession>
<dbReference type="AlphaFoldDB" id="A0A0G1KMU5"/>
<evidence type="ECO:0000313" key="2">
    <source>
        <dbReference type="Proteomes" id="UP000034172"/>
    </source>
</evidence>
<evidence type="ECO:0000313" key="1">
    <source>
        <dbReference type="EMBL" id="KKT49279.1"/>
    </source>
</evidence>
<dbReference type="Proteomes" id="UP000034172">
    <property type="component" value="Unassembled WGS sequence"/>
</dbReference>
<name>A0A0G1KMU5_9BACT</name>
<organism evidence="1 2">
    <name type="scientific">Candidatus Collierbacteria bacterium GW2011_GWC2_44_18</name>
    <dbReference type="NCBI Taxonomy" id="1618392"/>
    <lineage>
        <taxon>Bacteria</taxon>
        <taxon>Candidatus Collieribacteriota</taxon>
    </lineage>
</organism>
<dbReference type="EMBL" id="LCIE01000009">
    <property type="protein sequence ID" value="KKT49279.1"/>
    <property type="molecule type" value="Genomic_DNA"/>
</dbReference>
<reference evidence="1 2" key="1">
    <citation type="journal article" date="2015" name="Nature">
        <title>rRNA introns, odd ribosomes, and small enigmatic genomes across a large radiation of phyla.</title>
        <authorList>
            <person name="Brown C.T."/>
            <person name="Hug L.A."/>
            <person name="Thomas B.C."/>
            <person name="Sharon I."/>
            <person name="Castelle C.J."/>
            <person name="Singh A."/>
            <person name="Wilkins M.J."/>
            <person name="Williams K.H."/>
            <person name="Banfield J.F."/>
        </authorList>
    </citation>
    <scope>NUCLEOTIDE SEQUENCE [LARGE SCALE GENOMIC DNA]</scope>
</reference>
<protein>
    <submittedName>
        <fullName evidence="1">Uncharacterized protein</fullName>
    </submittedName>
</protein>
<comment type="caution">
    <text evidence="1">The sequence shown here is derived from an EMBL/GenBank/DDBJ whole genome shotgun (WGS) entry which is preliminary data.</text>
</comment>
<sequence length="184" mass="20340">MPNSASFQKVLQVVSAQFSNLSASDKEALIVVLRQGLEPQVPFPGYSVNVDYATSVEQMIKAGKYDWFNDDITSGHFPSNEKGKSQMVIYLLNFDGDISSENALQEMNKLGLRPATLKELLALGAQHPNLQRKDVIVALGSTWRGSGGDVNVPYLYGDESGRDLRLSWFAGGWPSLWRFAAVRK</sequence>
<proteinExistence type="predicted"/>
<gene>
    <name evidence="1" type="ORF">UW41_C0009G0046</name>
</gene>